<sequence length="239" mass="27663">MVENCQRLCELFQSDDSYAKRRQLDLVDKIFSMGQKGQNELLSLLLDRYDYKNNQIDCVDGLIFELLSGSDDINIRNILENRIGGTIIPLKSVMGIDYKPLQHLLVTKQFQEADQLTQLTLCTLAQASNDHTRSWLYFTDIANMPAVDLFTVDRLWQVHSRGLFGLSIQRQIWLSTNSNWEKFWHKIGWKVNNANCRYPQDFIWNITAPAGHLPLFNQLRGVQVLAALFEHPAWTDVMS</sequence>
<dbReference type="SUPFAM" id="SSF140869">
    <property type="entry name" value="GUN4-like"/>
    <property type="match status" value="1"/>
</dbReference>
<dbReference type="EMBL" id="LT622873">
    <property type="protein sequence ID" value="SCW23307.1"/>
    <property type="molecule type" value="Genomic_DNA"/>
</dbReference>
<dbReference type="CDD" id="cd16383">
    <property type="entry name" value="GUN4"/>
    <property type="match status" value="1"/>
</dbReference>
<dbReference type="Pfam" id="PF05419">
    <property type="entry name" value="GUN4"/>
    <property type="match status" value="1"/>
</dbReference>
<organism evidence="3">
    <name type="scientific">Scinaia undulata</name>
    <dbReference type="NCBI Taxonomy" id="1884664"/>
    <lineage>
        <taxon>Eukaryota</taxon>
        <taxon>Rhodophyta</taxon>
        <taxon>Florideophyceae</taxon>
        <taxon>Nemaliophycidae</taxon>
        <taxon>Nemaliales</taxon>
        <taxon>Scinaiaceae</taxon>
        <taxon>Scinaia</taxon>
    </lineage>
</organism>
<gene>
    <name evidence="3" type="primary">ycf53</name>
    <name evidence="3" type="ORF">J0081_25</name>
</gene>
<proteinExistence type="predicted"/>
<dbReference type="RefSeq" id="YP_009314852.1">
    <property type="nucleotide sequence ID" value="NC_031664.1"/>
</dbReference>
<keyword evidence="3" id="KW-0150">Chloroplast</keyword>
<feature type="domain" description="GUN4-like" evidence="1">
    <location>
        <begin position="92"/>
        <end position="232"/>
    </location>
</feature>
<protein>
    <submittedName>
        <fullName evidence="3">Uncharacterized protein</fullName>
    </submittedName>
</protein>
<reference evidence="3" key="2">
    <citation type="submission" date="2016-10" db="EMBL/GenBank/DDBJ databases">
        <authorList>
            <person name="de Groot N.N."/>
        </authorList>
    </citation>
    <scope>NUCLEOTIDE SEQUENCE</scope>
    <source>
        <strain evidence="3">J.0081</strain>
    </source>
</reference>
<dbReference type="PANTHER" id="PTHR34800:SF1">
    <property type="entry name" value="TETRAPYRROLE-BINDING PROTEIN, CHLOROPLASTIC"/>
    <property type="match status" value="1"/>
</dbReference>
<name>A0A1G4NXD0_9FLOR</name>
<evidence type="ECO:0000259" key="2">
    <source>
        <dbReference type="Pfam" id="PF16416"/>
    </source>
</evidence>
<dbReference type="GO" id="GO:0046906">
    <property type="term" value="F:tetrapyrrole binding"/>
    <property type="evidence" value="ECO:0007669"/>
    <property type="project" value="TreeGrafter"/>
</dbReference>
<dbReference type="Gene3D" id="1.10.10.1770">
    <property type="entry name" value="Gun4-like"/>
    <property type="match status" value="1"/>
</dbReference>
<dbReference type="AlphaFoldDB" id="A0A1G4NXD0"/>
<keyword evidence="3" id="KW-0934">Plastid</keyword>
<feature type="domain" description="GUN4 N-terminal ARM-like repeat" evidence="2">
    <location>
        <begin position="18"/>
        <end position="81"/>
    </location>
</feature>
<geneLocation type="chloroplast" evidence="3"/>
<dbReference type="SUPFAM" id="SSF48371">
    <property type="entry name" value="ARM repeat"/>
    <property type="match status" value="1"/>
</dbReference>
<dbReference type="Pfam" id="PF16416">
    <property type="entry name" value="GUN4_N"/>
    <property type="match status" value="1"/>
</dbReference>
<dbReference type="InterPro" id="IPR032192">
    <property type="entry name" value="GUN4_N"/>
</dbReference>
<dbReference type="InterPro" id="IPR016024">
    <property type="entry name" value="ARM-type_fold"/>
</dbReference>
<dbReference type="PANTHER" id="PTHR34800">
    <property type="entry name" value="TETRAPYRROLE-BINDING PROTEIN, CHLOROPLASTIC"/>
    <property type="match status" value="1"/>
</dbReference>
<reference evidence="3" key="1">
    <citation type="submission" date="2016-10" db="EMBL/GenBank/DDBJ databases">
        <title>Chloroplast genomes as a tool to resolve red algal phylogenies: a case study in the Nemaliales.</title>
        <authorList>
            <person name="Costa J.F."/>
            <person name="Lin S.M."/>
            <person name="Macaya E.C."/>
            <person name="Fernandez-Garcia C."/>
            <person name="Verbruggen H."/>
        </authorList>
    </citation>
    <scope>NUCLEOTIDE SEQUENCE</scope>
    <source>
        <strain evidence="3">J.0081</strain>
    </source>
</reference>
<dbReference type="InterPro" id="IPR008629">
    <property type="entry name" value="GUN4-like"/>
</dbReference>
<dbReference type="GeneID" id="30000996"/>
<evidence type="ECO:0000313" key="3">
    <source>
        <dbReference type="EMBL" id="SCW23307.1"/>
    </source>
</evidence>
<dbReference type="InterPro" id="IPR037215">
    <property type="entry name" value="GUN4-like_sf"/>
</dbReference>
<dbReference type="Gene3D" id="1.25.40.620">
    <property type="match status" value="1"/>
</dbReference>
<evidence type="ECO:0000259" key="1">
    <source>
        <dbReference type="Pfam" id="PF05419"/>
    </source>
</evidence>
<accession>A0A1G4NXD0</accession>